<name>Q8ERJ5_OCEIH</name>
<keyword evidence="1" id="KW-1133">Transmembrane helix</keyword>
<gene>
    <name evidence="2" type="ordered locus">OB1307</name>
</gene>
<evidence type="ECO:0000256" key="1">
    <source>
        <dbReference type="SAM" id="Phobius"/>
    </source>
</evidence>
<dbReference type="EMBL" id="BA000028">
    <property type="protein sequence ID" value="BAC13263.1"/>
    <property type="molecule type" value="Genomic_DNA"/>
</dbReference>
<dbReference type="Proteomes" id="UP000000822">
    <property type="component" value="Chromosome"/>
</dbReference>
<evidence type="ECO:0000313" key="3">
    <source>
        <dbReference type="Proteomes" id="UP000000822"/>
    </source>
</evidence>
<accession>Q8ERJ5</accession>
<feature type="transmembrane region" description="Helical" evidence="1">
    <location>
        <begin position="12"/>
        <end position="34"/>
    </location>
</feature>
<dbReference type="KEGG" id="oih:OB1307"/>
<dbReference type="eggNOG" id="ENOG50308S3">
    <property type="taxonomic scope" value="Bacteria"/>
</dbReference>
<feature type="transmembrane region" description="Helical" evidence="1">
    <location>
        <begin position="69"/>
        <end position="88"/>
    </location>
</feature>
<evidence type="ECO:0000313" key="2">
    <source>
        <dbReference type="EMBL" id="BAC13263.1"/>
    </source>
</evidence>
<keyword evidence="1" id="KW-0812">Transmembrane</keyword>
<keyword evidence="1" id="KW-0472">Membrane</keyword>
<protein>
    <submittedName>
        <fullName evidence="2">Uncharacterized protein</fullName>
    </submittedName>
</protein>
<reference evidence="2 3" key="2">
    <citation type="journal article" date="2002" name="Nucleic Acids Res.">
        <title>Genome sequence of Oceanobacillus iheyensis isolated from the Iheya Ridge and its unexpected adaptive capabilities to extreme environments.</title>
        <authorList>
            <person name="Takami H."/>
            <person name="Takaki Y."/>
            <person name="Uchiyama I."/>
        </authorList>
    </citation>
    <scope>NUCLEOTIDE SEQUENCE [LARGE SCALE GENOMIC DNA]</scope>
    <source>
        <strain evidence="3">DSM 14371 / CIP 107618 / JCM 11309 / KCTC 3954 / HTE831</strain>
    </source>
</reference>
<dbReference type="AlphaFoldDB" id="Q8ERJ5"/>
<keyword evidence="3" id="KW-1185">Reference proteome</keyword>
<dbReference type="HOGENOM" id="CLU_1711380_0_0_9"/>
<dbReference type="RefSeq" id="WP_011065711.1">
    <property type="nucleotide sequence ID" value="NC_004193.1"/>
</dbReference>
<reference evidence="2 3" key="1">
    <citation type="journal article" date="2001" name="FEMS Microbiol. Lett.">
        <title>Oceanobacillus iheyensis gen. nov., sp. nov., a deep-sea extremely halotolerant and alkaliphilic species isolated from a depth of 1050 m on the Iheya Ridge.</title>
        <authorList>
            <person name="Lu J."/>
            <person name="Nogi Y."/>
            <person name="Takami H."/>
        </authorList>
    </citation>
    <scope>NUCLEOTIDE SEQUENCE [LARGE SCALE GENOMIC DNA]</scope>
    <source>
        <strain evidence="3">DSM 14371 / CIP 107618 / JCM 11309 / KCTC 3954 / HTE831</strain>
    </source>
</reference>
<dbReference type="OrthoDB" id="9932657at2"/>
<sequence>MNEKTSIKEKIIKYVVINLPSISLHFLILILASLTMDLSFESSQAAQTLFILMLLYVLGGFVLKVQPTLLHNLLSVSLILIYNVVLYLGPILFSSLEQSAWNVWLIMNSIPFIYLAFLHEQLILVAIVIPSIFLFIGLSLKTIFVRKRKKKKK</sequence>
<feature type="transmembrane region" description="Helical" evidence="1">
    <location>
        <begin position="46"/>
        <end position="63"/>
    </location>
</feature>
<organism evidence="2 3">
    <name type="scientific">Oceanobacillus iheyensis (strain DSM 14371 / CIP 107618 / JCM 11309 / KCTC 3954 / HTE831)</name>
    <dbReference type="NCBI Taxonomy" id="221109"/>
    <lineage>
        <taxon>Bacteria</taxon>
        <taxon>Bacillati</taxon>
        <taxon>Bacillota</taxon>
        <taxon>Bacilli</taxon>
        <taxon>Bacillales</taxon>
        <taxon>Bacillaceae</taxon>
        <taxon>Oceanobacillus</taxon>
    </lineage>
</organism>
<proteinExistence type="predicted"/>
<feature type="transmembrane region" description="Helical" evidence="1">
    <location>
        <begin position="123"/>
        <end position="144"/>
    </location>
</feature>